<feature type="non-terminal residue" evidence="8">
    <location>
        <position position="170"/>
    </location>
</feature>
<dbReference type="GO" id="GO:0003677">
    <property type="term" value="F:DNA binding"/>
    <property type="evidence" value="ECO:0007669"/>
    <property type="project" value="UniProtKB-KW"/>
</dbReference>
<dbReference type="Pfam" id="PF00271">
    <property type="entry name" value="Helicase_C"/>
    <property type="match status" value="1"/>
</dbReference>
<dbReference type="VEuPathDB" id="FungiDB:PTTG_31088"/>
<accession>A0A180FWB9</accession>
<dbReference type="SUPFAM" id="SSF52540">
    <property type="entry name" value="P-loop containing nucleoside triphosphate hydrolases"/>
    <property type="match status" value="1"/>
</dbReference>
<evidence type="ECO:0000313" key="10">
    <source>
        <dbReference type="Proteomes" id="UP000005240"/>
    </source>
</evidence>
<organism evidence="8">
    <name type="scientific">Puccinia triticina (isolate 1-1 / race 1 (BBBD))</name>
    <name type="common">Brown leaf rust fungus</name>
    <dbReference type="NCBI Taxonomy" id="630390"/>
    <lineage>
        <taxon>Eukaryota</taxon>
        <taxon>Fungi</taxon>
        <taxon>Dikarya</taxon>
        <taxon>Basidiomycota</taxon>
        <taxon>Pucciniomycotina</taxon>
        <taxon>Pucciniomycetes</taxon>
        <taxon>Pucciniales</taxon>
        <taxon>Pucciniaceae</taxon>
        <taxon>Puccinia</taxon>
    </lineage>
</organism>
<dbReference type="Gene3D" id="3.40.50.300">
    <property type="entry name" value="P-loop containing nucleotide triphosphate hydrolases"/>
    <property type="match status" value="1"/>
</dbReference>
<protein>
    <recommendedName>
        <fullName evidence="5">DNA 3'-5' helicase</fullName>
        <ecNumber evidence="5">5.6.2.4</ecNumber>
    </recommendedName>
</protein>
<evidence type="ECO:0000256" key="5">
    <source>
        <dbReference type="ARBA" id="ARBA00034808"/>
    </source>
</evidence>
<reference evidence="8" key="2">
    <citation type="submission" date="2016-05" db="EMBL/GenBank/DDBJ databases">
        <title>Comparative analysis highlights variable genome content of wheat rusts and divergence of the mating loci.</title>
        <authorList>
            <person name="Cuomo C.A."/>
            <person name="Bakkeren G."/>
            <person name="Szabo L."/>
            <person name="Khalil H."/>
            <person name="Joly D."/>
            <person name="Goldberg J."/>
            <person name="Young S."/>
            <person name="Zeng Q."/>
            <person name="Fellers J."/>
        </authorList>
    </citation>
    <scope>NUCLEOTIDE SEQUENCE [LARGE SCALE GENOMIC DNA]</scope>
    <source>
        <strain evidence="8">1-1 BBBD Race 1</strain>
    </source>
</reference>
<dbReference type="AlphaFoldDB" id="A0A180FWB9"/>
<comment type="similarity">
    <text evidence="1">Belongs to the helicase family. RecQ subfamily.</text>
</comment>
<dbReference type="GO" id="GO:0005737">
    <property type="term" value="C:cytoplasm"/>
    <property type="evidence" value="ECO:0007669"/>
    <property type="project" value="TreeGrafter"/>
</dbReference>
<dbReference type="Proteomes" id="UP000005240">
    <property type="component" value="Unassembled WGS sequence"/>
</dbReference>
<feature type="domain" description="Helicase C-terminal" evidence="7">
    <location>
        <begin position="19"/>
        <end position="170"/>
    </location>
</feature>
<keyword evidence="3" id="KW-0413">Isomerase</keyword>
<evidence type="ECO:0000256" key="4">
    <source>
        <dbReference type="ARBA" id="ARBA00034617"/>
    </source>
</evidence>
<evidence type="ECO:0000259" key="7">
    <source>
        <dbReference type="PROSITE" id="PS51194"/>
    </source>
</evidence>
<feature type="region of interest" description="Disordered" evidence="6">
    <location>
        <begin position="148"/>
        <end position="170"/>
    </location>
</feature>
<dbReference type="STRING" id="630390.A0A180FWB9"/>
<sequence length="170" mass="18906">MNSTLSSCDDLLRIFAPHTSTSHAESVPMIIYSGTRNCTFQVMKVVNEARNTKKHEYDPEDPFIRRYHSVTSDDDKLRAMEDFGDAKVPVISATMALGLGQNLKRVRCVVHMGRGDPSAIVQMVGRCGRDGRRGLGLLFMEPSRKNGKNDVGDFEDGLVQNDDDRMDALA</sequence>
<dbReference type="GO" id="GO:0009378">
    <property type="term" value="F:four-way junction helicase activity"/>
    <property type="evidence" value="ECO:0007669"/>
    <property type="project" value="TreeGrafter"/>
</dbReference>
<dbReference type="GO" id="GO:0043138">
    <property type="term" value="F:3'-5' DNA helicase activity"/>
    <property type="evidence" value="ECO:0007669"/>
    <property type="project" value="UniProtKB-EC"/>
</dbReference>
<name>A0A180FWB9_PUCT1</name>
<evidence type="ECO:0000313" key="8">
    <source>
        <dbReference type="EMBL" id="OAV84755.1"/>
    </source>
</evidence>
<evidence type="ECO:0000256" key="1">
    <source>
        <dbReference type="ARBA" id="ARBA00005446"/>
    </source>
</evidence>
<reference evidence="9 10" key="3">
    <citation type="journal article" date="2017" name="G3 (Bethesda)">
        <title>Comparative analysis highlights variable genome content of wheat rusts and divergence of the mating loci.</title>
        <authorList>
            <person name="Cuomo C.A."/>
            <person name="Bakkeren G."/>
            <person name="Khalil H.B."/>
            <person name="Panwar V."/>
            <person name="Joly D."/>
            <person name="Linning R."/>
            <person name="Sakthikumar S."/>
            <person name="Song X."/>
            <person name="Adiconis X."/>
            <person name="Fan L."/>
            <person name="Goldberg J.M."/>
            <person name="Levin J.Z."/>
            <person name="Young S."/>
            <person name="Zeng Q."/>
            <person name="Anikster Y."/>
            <person name="Bruce M."/>
            <person name="Wang M."/>
            <person name="Yin C."/>
            <person name="McCallum B."/>
            <person name="Szabo L.J."/>
            <person name="Hulbert S."/>
            <person name="Chen X."/>
            <person name="Fellers J.P."/>
        </authorList>
    </citation>
    <scope>NUCLEOTIDE SEQUENCE</scope>
    <source>
        <strain evidence="10">Isolate 1-1 / race 1 (BBBD)</strain>
        <strain evidence="9">isolate 1-1 / race 1 (BBBD)</strain>
    </source>
</reference>
<gene>
    <name evidence="8" type="ORF">PTTG_31088</name>
</gene>
<evidence type="ECO:0000313" key="9">
    <source>
        <dbReference type="EnsemblFungi" id="PTTG_31088-t43_1-p1"/>
    </source>
</evidence>
<evidence type="ECO:0000256" key="6">
    <source>
        <dbReference type="SAM" id="MobiDB-lite"/>
    </source>
</evidence>
<dbReference type="OrthoDB" id="2504739at2759"/>
<evidence type="ECO:0000256" key="2">
    <source>
        <dbReference type="ARBA" id="ARBA00023125"/>
    </source>
</evidence>
<dbReference type="PROSITE" id="PS51194">
    <property type="entry name" value="HELICASE_CTER"/>
    <property type="match status" value="1"/>
</dbReference>
<proteinExistence type="inferred from homology"/>
<dbReference type="InterPro" id="IPR027417">
    <property type="entry name" value="P-loop_NTPase"/>
</dbReference>
<reference evidence="9" key="4">
    <citation type="submission" date="2025-05" db="UniProtKB">
        <authorList>
            <consortium name="EnsemblFungi"/>
        </authorList>
    </citation>
    <scope>IDENTIFICATION</scope>
    <source>
        <strain evidence="9">isolate 1-1 / race 1 (BBBD)</strain>
    </source>
</reference>
<dbReference type="EnsemblFungi" id="PTTG_31088-t43_1">
    <property type="protein sequence ID" value="PTTG_31088-t43_1-p1"/>
    <property type="gene ID" value="PTTG_31088"/>
</dbReference>
<dbReference type="EMBL" id="ADAS02012683">
    <property type="protein sequence ID" value="OAV84755.1"/>
    <property type="molecule type" value="Genomic_DNA"/>
</dbReference>
<dbReference type="PANTHER" id="PTHR13710">
    <property type="entry name" value="DNA HELICASE RECQ FAMILY MEMBER"/>
    <property type="match status" value="1"/>
</dbReference>
<dbReference type="GO" id="GO:0000724">
    <property type="term" value="P:double-strand break repair via homologous recombination"/>
    <property type="evidence" value="ECO:0007669"/>
    <property type="project" value="TreeGrafter"/>
</dbReference>
<dbReference type="SMART" id="SM00490">
    <property type="entry name" value="HELICc"/>
    <property type="match status" value="1"/>
</dbReference>
<dbReference type="PANTHER" id="PTHR13710:SF105">
    <property type="entry name" value="ATP-DEPENDENT DNA HELICASE Q1"/>
    <property type="match status" value="1"/>
</dbReference>
<evidence type="ECO:0000256" key="3">
    <source>
        <dbReference type="ARBA" id="ARBA00023235"/>
    </source>
</evidence>
<reference evidence="8" key="1">
    <citation type="submission" date="2009-11" db="EMBL/GenBank/DDBJ databases">
        <authorList>
            <consortium name="The Broad Institute Genome Sequencing Platform"/>
            <person name="Ward D."/>
            <person name="Feldgarden M."/>
            <person name="Earl A."/>
            <person name="Young S.K."/>
            <person name="Zeng Q."/>
            <person name="Koehrsen M."/>
            <person name="Alvarado L."/>
            <person name="Berlin A."/>
            <person name="Bochicchio J."/>
            <person name="Borenstein D."/>
            <person name="Chapman S.B."/>
            <person name="Chen Z."/>
            <person name="Engels R."/>
            <person name="Freedman E."/>
            <person name="Gellesch M."/>
            <person name="Goldberg J."/>
            <person name="Griggs A."/>
            <person name="Gujja S."/>
            <person name="Heilman E."/>
            <person name="Heiman D."/>
            <person name="Hepburn T."/>
            <person name="Howarth C."/>
            <person name="Jen D."/>
            <person name="Larson L."/>
            <person name="Lewis B."/>
            <person name="Mehta T."/>
            <person name="Park D."/>
            <person name="Pearson M."/>
            <person name="Roberts A."/>
            <person name="Saif S."/>
            <person name="Shea T."/>
            <person name="Shenoy N."/>
            <person name="Sisk P."/>
            <person name="Stolte C."/>
            <person name="Sykes S."/>
            <person name="Thomson T."/>
            <person name="Walk T."/>
            <person name="White J."/>
            <person name="Yandava C."/>
            <person name="Izard J."/>
            <person name="Baranova O.V."/>
            <person name="Blanton J.M."/>
            <person name="Tanner A.C."/>
            <person name="Dewhirst F.E."/>
            <person name="Haas B."/>
            <person name="Nusbaum C."/>
            <person name="Birren B."/>
        </authorList>
    </citation>
    <scope>NUCLEOTIDE SEQUENCE [LARGE SCALE GENOMIC DNA]</scope>
    <source>
        <strain evidence="8">1-1 BBBD Race 1</strain>
    </source>
</reference>
<dbReference type="EC" id="5.6.2.4" evidence="5"/>
<comment type="catalytic activity">
    <reaction evidence="4">
        <text>Couples ATP hydrolysis with the unwinding of duplex DNA by translocating in the 3'-5' direction.</text>
        <dbReference type="EC" id="5.6.2.4"/>
    </reaction>
</comment>
<keyword evidence="10" id="KW-1185">Reference proteome</keyword>
<dbReference type="GO" id="GO:0005694">
    <property type="term" value="C:chromosome"/>
    <property type="evidence" value="ECO:0007669"/>
    <property type="project" value="TreeGrafter"/>
</dbReference>
<dbReference type="InterPro" id="IPR001650">
    <property type="entry name" value="Helicase_C-like"/>
</dbReference>
<keyword evidence="2" id="KW-0238">DNA-binding</keyword>